<keyword evidence="6" id="KW-1185">Reference proteome</keyword>
<dbReference type="Proteomes" id="UP000619101">
    <property type="component" value="Unassembled WGS sequence"/>
</dbReference>
<keyword evidence="2 3" id="KW-0378">Hydrolase</keyword>
<evidence type="ECO:0000256" key="3">
    <source>
        <dbReference type="RuleBase" id="RU003476"/>
    </source>
</evidence>
<feature type="domain" description="Nudix hydrolase" evidence="4">
    <location>
        <begin position="14"/>
        <end position="146"/>
    </location>
</feature>
<comment type="similarity">
    <text evidence="3">Belongs to the Nudix hydrolase family.</text>
</comment>
<protein>
    <submittedName>
        <fullName evidence="5">NUDIX domain-containing protein</fullName>
    </submittedName>
</protein>
<dbReference type="PANTHER" id="PTHR43046">
    <property type="entry name" value="GDP-MANNOSE MANNOSYL HYDROLASE"/>
    <property type="match status" value="1"/>
</dbReference>
<organism evidence="5 6">
    <name type="scientific">Solibacillus faecavium</name>
    <dbReference type="NCBI Taxonomy" id="2762221"/>
    <lineage>
        <taxon>Bacteria</taxon>
        <taxon>Bacillati</taxon>
        <taxon>Bacillota</taxon>
        <taxon>Bacilli</taxon>
        <taxon>Bacillales</taxon>
        <taxon>Caryophanaceae</taxon>
        <taxon>Solibacillus</taxon>
    </lineage>
</organism>
<dbReference type="PROSITE" id="PS51462">
    <property type="entry name" value="NUDIX"/>
    <property type="match status" value="1"/>
</dbReference>
<dbReference type="Pfam" id="PF00293">
    <property type="entry name" value="NUDIX"/>
    <property type="match status" value="1"/>
</dbReference>
<dbReference type="InterPro" id="IPR020084">
    <property type="entry name" value="NUDIX_hydrolase_CS"/>
</dbReference>
<dbReference type="Gene3D" id="3.90.79.10">
    <property type="entry name" value="Nucleoside Triphosphate Pyrophosphohydrolase"/>
    <property type="match status" value="1"/>
</dbReference>
<reference evidence="5 6" key="1">
    <citation type="submission" date="2020-08" db="EMBL/GenBank/DDBJ databases">
        <title>A Genomic Blueprint of the Chicken Gut Microbiome.</title>
        <authorList>
            <person name="Gilroy R."/>
            <person name="Ravi A."/>
            <person name="Getino M."/>
            <person name="Pursley I."/>
            <person name="Horton D.L."/>
            <person name="Alikhan N.-F."/>
            <person name="Baker D."/>
            <person name="Gharbi K."/>
            <person name="Hall N."/>
            <person name="Watson M."/>
            <person name="Adriaenssens E.M."/>
            <person name="Foster-Nyarko E."/>
            <person name="Jarju S."/>
            <person name="Secka A."/>
            <person name="Antonio M."/>
            <person name="Oren A."/>
            <person name="Chaudhuri R."/>
            <person name="La Ragione R.M."/>
            <person name="Hildebrand F."/>
            <person name="Pallen M.J."/>
        </authorList>
    </citation>
    <scope>NUCLEOTIDE SEQUENCE [LARGE SCALE GENOMIC DNA]</scope>
    <source>
        <strain evidence="5 6">A46</strain>
    </source>
</reference>
<dbReference type="InterPro" id="IPR020476">
    <property type="entry name" value="Nudix_hydrolase"/>
</dbReference>
<sequence>MNYIQKMRKLIGNEMLMTVGCGIIIEKDNQILLQHRKDHDVWGIPGGVMEPGETFYETAMRETLEETGLKVEQLKLFGLYSGEEGFSQYQNGDKVFSVQIIFYSNCFSGELLQSTEESHEHRFFSRNNLPHLNSHQERFIHDWVTRVNLPVIK</sequence>
<evidence type="ECO:0000313" key="5">
    <source>
        <dbReference type="EMBL" id="MBD8035884.1"/>
    </source>
</evidence>
<evidence type="ECO:0000313" key="6">
    <source>
        <dbReference type="Proteomes" id="UP000619101"/>
    </source>
</evidence>
<dbReference type="InterPro" id="IPR000086">
    <property type="entry name" value="NUDIX_hydrolase_dom"/>
</dbReference>
<dbReference type="PROSITE" id="PS00893">
    <property type="entry name" value="NUDIX_BOX"/>
    <property type="match status" value="1"/>
</dbReference>
<proteinExistence type="inferred from homology"/>
<evidence type="ECO:0000256" key="2">
    <source>
        <dbReference type="ARBA" id="ARBA00022801"/>
    </source>
</evidence>
<dbReference type="InterPro" id="IPR015797">
    <property type="entry name" value="NUDIX_hydrolase-like_dom_sf"/>
</dbReference>
<dbReference type="EMBL" id="JACSPZ010000002">
    <property type="protein sequence ID" value="MBD8035884.1"/>
    <property type="molecule type" value="Genomic_DNA"/>
</dbReference>
<dbReference type="PRINTS" id="PR00502">
    <property type="entry name" value="NUDIXFAMILY"/>
</dbReference>
<evidence type="ECO:0000256" key="1">
    <source>
        <dbReference type="ARBA" id="ARBA00001946"/>
    </source>
</evidence>
<name>A0ABR8XVC4_9BACL</name>
<gene>
    <name evidence="5" type="ORF">H9635_03965</name>
</gene>
<comment type="cofactor">
    <cofactor evidence="1">
        <name>Mg(2+)</name>
        <dbReference type="ChEBI" id="CHEBI:18420"/>
    </cofactor>
</comment>
<comment type="caution">
    <text evidence="5">The sequence shown here is derived from an EMBL/GenBank/DDBJ whole genome shotgun (WGS) entry which is preliminary data.</text>
</comment>
<dbReference type="SUPFAM" id="SSF55811">
    <property type="entry name" value="Nudix"/>
    <property type="match status" value="1"/>
</dbReference>
<accession>A0ABR8XVC4</accession>
<dbReference type="PANTHER" id="PTHR43046:SF2">
    <property type="entry name" value="8-OXO-DGTP DIPHOSPHATASE-RELATED"/>
    <property type="match status" value="1"/>
</dbReference>
<dbReference type="CDD" id="cd04677">
    <property type="entry name" value="NUDIX_Hydrolase"/>
    <property type="match status" value="1"/>
</dbReference>
<evidence type="ECO:0000259" key="4">
    <source>
        <dbReference type="PROSITE" id="PS51462"/>
    </source>
</evidence>